<dbReference type="STRING" id="984485.A0A1E4RRX8"/>
<comment type="similarity">
    <text evidence="2 11">Belongs to the adaptor complexes medium subunit family. Delta-COP subfamily.</text>
</comment>
<dbReference type="GO" id="GO:0006888">
    <property type="term" value="P:endoplasmic reticulum to Golgi vesicle-mediated transport"/>
    <property type="evidence" value="ECO:0007669"/>
    <property type="project" value="EnsemblFungi"/>
</dbReference>
<keyword evidence="5 11" id="KW-0963">Cytoplasm</keyword>
<dbReference type="SUPFAM" id="SSF64356">
    <property type="entry name" value="SNARE-like"/>
    <property type="match status" value="1"/>
</dbReference>
<dbReference type="GO" id="GO:0090167">
    <property type="term" value="P:Golgi distribution to daughter cells"/>
    <property type="evidence" value="ECO:0007669"/>
    <property type="project" value="EnsemblFungi"/>
</dbReference>
<evidence type="ECO:0000313" key="14">
    <source>
        <dbReference type="EMBL" id="ODV69951.1"/>
    </source>
</evidence>
<sequence>MVVLAASICTRGGKALLSRQFKDLTKDRITALLANFPSLLSNSESQHTIVEDEFVRYVYQPLEEFYIVLLTNKQSNILQDIDTLHLFASTVSNMLRTIDEREIFENSFEILSAFDEIINLGFKENLTLSQVQTFLEMDSHEEKIQEIIERNKELEATEERKRRAKEIQRKELARRNLEQFPSASSNFQNQNSFGYDSYQSNQAINGGTNNYQPTYQPSTLIDNSIETKSNINNKPRGGGLQLGKKPVKVANEQNQPLLTKQQPLFNHTQNPEISTPQVISQSSSPIPQLPKINNNGILITINEKINAELSREGSIFSSEIKGDLQLRINNSELASSKILLKVGDKSNGIQYKTHPNVDRNLFTSNGTIGLKDKTKPFPSNDQSLGVLRWRGVGKSEESKFTPLIITAWTSCNDGIAEVTLEYELSSNFIESFPNETSLDNVKILIPISSNEVELNDESGKVSYELDDAGVLFNIDSISFDDPQGSFEFKIPSPDEDSLFPIELEININRSENVNESDTALGQVQVLDVVSNNEDEESLPFDLHLNLVTDGYQVK</sequence>
<dbReference type="Gene3D" id="3.30.450.60">
    <property type="match status" value="1"/>
</dbReference>
<evidence type="ECO:0000256" key="3">
    <source>
        <dbReference type="ARBA" id="ARBA00011775"/>
    </source>
</evidence>
<keyword evidence="10" id="KW-0968">Cytoplasmic vesicle</keyword>
<evidence type="ECO:0000259" key="13">
    <source>
        <dbReference type="PROSITE" id="PS51072"/>
    </source>
</evidence>
<keyword evidence="4 11" id="KW-0813">Transport</keyword>
<evidence type="ECO:0000256" key="8">
    <source>
        <dbReference type="ARBA" id="ARBA00023034"/>
    </source>
</evidence>
<evidence type="ECO:0000256" key="11">
    <source>
        <dbReference type="RuleBase" id="RU366052"/>
    </source>
</evidence>
<dbReference type="SUPFAM" id="SSF49447">
    <property type="entry name" value="Second domain of Mu2 adaptin subunit (ap50) of ap2 adaptor"/>
    <property type="match status" value="1"/>
</dbReference>
<evidence type="ECO:0000256" key="5">
    <source>
        <dbReference type="ARBA" id="ARBA00022490"/>
    </source>
</evidence>
<reference evidence="15" key="1">
    <citation type="submission" date="2016-05" db="EMBL/GenBank/DDBJ databases">
        <title>Comparative genomics of biotechnologically important yeasts.</title>
        <authorList>
            <consortium name="DOE Joint Genome Institute"/>
            <person name="Riley R."/>
            <person name="Haridas S."/>
            <person name="Wolfe K.H."/>
            <person name="Lopes M.R."/>
            <person name="Hittinger C.T."/>
            <person name="Goker M."/>
            <person name="Salamov A."/>
            <person name="Wisecaver J."/>
            <person name="Long T.M."/>
            <person name="Aerts A.L."/>
            <person name="Barry K."/>
            <person name="Choi C."/>
            <person name="Clum A."/>
            <person name="Coughlan A.Y."/>
            <person name="Deshpande S."/>
            <person name="Douglass A.P."/>
            <person name="Hanson S.J."/>
            <person name="Klenk H.-P."/>
            <person name="Labutti K."/>
            <person name="Lapidus A."/>
            <person name="Lindquist E."/>
            <person name="Lipzen A."/>
            <person name="Meier-Kolthoff J.P."/>
            <person name="Ohm R.A."/>
            <person name="Otillar R.P."/>
            <person name="Pangilinan J."/>
            <person name="Peng Y."/>
            <person name="Rokas A."/>
            <person name="Rosa C.A."/>
            <person name="Scheuner C."/>
            <person name="Sibirny A.A."/>
            <person name="Slot J.C."/>
            <person name="Stielow J.B."/>
            <person name="Sun H."/>
            <person name="Kurtzman C.P."/>
            <person name="Blackwell M."/>
            <person name="Grigoriev I.V."/>
            <person name="Jeffries T.W."/>
        </authorList>
    </citation>
    <scope>NUCLEOTIDE SEQUENCE [LARGE SCALE GENOMIC DNA]</scope>
    <source>
        <strain evidence="15">NRRL Y-1933</strain>
    </source>
</reference>
<evidence type="ECO:0000256" key="4">
    <source>
        <dbReference type="ARBA" id="ARBA00022448"/>
    </source>
</evidence>
<dbReference type="GO" id="GO:0030126">
    <property type="term" value="C:COPI vesicle coat"/>
    <property type="evidence" value="ECO:0007669"/>
    <property type="project" value="UniProtKB-UniRule"/>
</dbReference>
<feature type="coiled-coil region" evidence="12">
    <location>
        <begin position="137"/>
        <end position="171"/>
    </location>
</feature>
<evidence type="ECO:0000256" key="7">
    <source>
        <dbReference type="ARBA" id="ARBA00022927"/>
    </source>
</evidence>
<keyword evidence="9 11" id="KW-0472">Membrane</keyword>
<keyword evidence="8 11" id="KW-0333">Golgi apparatus</keyword>
<keyword evidence="12" id="KW-0175">Coiled coil</keyword>
<evidence type="ECO:0000256" key="1">
    <source>
        <dbReference type="ARBA" id="ARBA00004255"/>
    </source>
</evidence>
<dbReference type="GO" id="GO:0006890">
    <property type="term" value="P:retrograde vesicle-mediated transport, Golgi to endoplasmic reticulum"/>
    <property type="evidence" value="ECO:0007669"/>
    <property type="project" value="UniProtKB-UniRule"/>
</dbReference>
<keyword evidence="7 11" id="KW-0653">Protein transport</keyword>
<dbReference type="InterPro" id="IPR028565">
    <property type="entry name" value="MHD"/>
</dbReference>
<dbReference type="GO" id="GO:0015031">
    <property type="term" value="P:protein transport"/>
    <property type="evidence" value="ECO:0007669"/>
    <property type="project" value="UniProtKB-KW"/>
</dbReference>
<evidence type="ECO:0000256" key="10">
    <source>
        <dbReference type="ARBA" id="ARBA00023329"/>
    </source>
</evidence>
<evidence type="ECO:0000256" key="9">
    <source>
        <dbReference type="ARBA" id="ARBA00023136"/>
    </source>
</evidence>
<dbReference type="InterPro" id="IPR027059">
    <property type="entry name" value="Coatomer_dsu"/>
</dbReference>
<dbReference type="PANTHER" id="PTHR10121:SF0">
    <property type="entry name" value="COATOMER SUBUNIT DELTA"/>
    <property type="match status" value="1"/>
</dbReference>
<dbReference type="Proteomes" id="UP000095085">
    <property type="component" value="Unassembled WGS sequence"/>
</dbReference>
<dbReference type="Pfam" id="PF01217">
    <property type="entry name" value="Clat_adaptor_s"/>
    <property type="match status" value="1"/>
</dbReference>
<comment type="subcellular location">
    <subcellularLocation>
        <location evidence="11">Cytoplasm</location>
    </subcellularLocation>
    <subcellularLocation>
        <location evidence="1 11">Golgi apparatus membrane</location>
        <topology evidence="1 11">Peripheral membrane protein</topology>
        <orientation evidence="1 11">Cytoplasmic side</orientation>
    </subcellularLocation>
    <subcellularLocation>
        <location evidence="11">Cytoplasmic vesicle</location>
        <location evidence="11">COPI-coated vesicle membrane</location>
        <topology evidence="11">Peripheral membrane protein</topology>
        <orientation evidence="11">Cytoplasmic side</orientation>
    </subcellularLocation>
</comment>
<keyword evidence="15" id="KW-1185">Reference proteome</keyword>
<protein>
    <recommendedName>
        <fullName evidence="11">Coatomer subunit delta</fullName>
    </recommendedName>
</protein>
<dbReference type="CDD" id="cd14830">
    <property type="entry name" value="Delta_COP_N"/>
    <property type="match status" value="1"/>
</dbReference>
<gene>
    <name evidence="14" type="ORF">HYPBUDRAFT_132600</name>
</gene>
<comment type="subunit">
    <text evidence="3 11">Oligomeric complex that consists of at least the alpha, beta, beta', gamma, delta, epsilon and zeta subunits.</text>
</comment>
<feature type="domain" description="MHD" evidence="13">
    <location>
        <begin position="294"/>
        <end position="554"/>
    </location>
</feature>
<dbReference type="GO" id="GO:0000139">
    <property type="term" value="C:Golgi membrane"/>
    <property type="evidence" value="ECO:0007669"/>
    <property type="project" value="UniProtKB-SubCell"/>
</dbReference>
<dbReference type="InterPro" id="IPR022775">
    <property type="entry name" value="AP_mu_sigma_su"/>
</dbReference>
<organism evidence="14 15">
    <name type="scientific">Hyphopichia burtonii NRRL Y-1933</name>
    <dbReference type="NCBI Taxonomy" id="984485"/>
    <lineage>
        <taxon>Eukaryota</taxon>
        <taxon>Fungi</taxon>
        <taxon>Dikarya</taxon>
        <taxon>Ascomycota</taxon>
        <taxon>Saccharomycotina</taxon>
        <taxon>Pichiomycetes</taxon>
        <taxon>Debaryomycetaceae</taxon>
        <taxon>Hyphopichia</taxon>
    </lineage>
</organism>
<accession>A0A1E4RRX8</accession>
<dbReference type="RefSeq" id="XP_020079018.1">
    <property type="nucleotide sequence ID" value="XM_020219487.1"/>
</dbReference>
<dbReference type="GeneID" id="30994037"/>
<dbReference type="PANTHER" id="PTHR10121">
    <property type="entry name" value="COATOMER SUBUNIT DELTA"/>
    <property type="match status" value="1"/>
</dbReference>
<evidence type="ECO:0000256" key="6">
    <source>
        <dbReference type="ARBA" id="ARBA00022892"/>
    </source>
</evidence>
<dbReference type="AlphaFoldDB" id="A0A1E4RRX8"/>
<keyword evidence="6 11" id="KW-0931">ER-Golgi transport</keyword>
<dbReference type="Gene3D" id="2.60.40.1170">
    <property type="entry name" value="Mu homology domain, subdomain B"/>
    <property type="match status" value="2"/>
</dbReference>
<evidence type="ECO:0000313" key="15">
    <source>
        <dbReference type="Proteomes" id="UP000095085"/>
    </source>
</evidence>
<name>A0A1E4RRX8_9ASCO</name>
<dbReference type="CDD" id="cd09254">
    <property type="entry name" value="AP_delta-COPI_MHD"/>
    <property type="match status" value="1"/>
</dbReference>
<evidence type="ECO:0000256" key="2">
    <source>
        <dbReference type="ARBA" id="ARBA00010516"/>
    </source>
</evidence>
<dbReference type="PROSITE" id="PS51072">
    <property type="entry name" value="MHD"/>
    <property type="match status" value="1"/>
</dbReference>
<dbReference type="InterPro" id="IPR036168">
    <property type="entry name" value="AP2_Mu_C_sf"/>
</dbReference>
<dbReference type="InterPro" id="IPR011012">
    <property type="entry name" value="Longin-like_dom_sf"/>
</dbReference>
<proteinExistence type="inferred from homology"/>
<dbReference type="OrthoDB" id="10266042at2759"/>
<comment type="function">
    <text evidence="11">The coatomer is a cytosolic protein complex that binds to dilysine motifs and reversibly associates with Golgi non-clathrin-coated vesicles, which further mediate biosynthetic protein transport from the ER, via the Golgi up to the trans Golgi network.</text>
</comment>
<dbReference type="EMBL" id="KV454538">
    <property type="protein sequence ID" value="ODV69951.1"/>
    <property type="molecule type" value="Genomic_DNA"/>
</dbReference>
<dbReference type="Pfam" id="PF00928">
    <property type="entry name" value="Adap_comp_sub"/>
    <property type="match status" value="1"/>
</dbReference>
<dbReference type="FunFam" id="3.30.450.60:FF:000003">
    <property type="entry name" value="Coatomer subunit delta"/>
    <property type="match status" value="1"/>
</dbReference>
<evidence type="ECO:0000256" key="12">
    <source>
        <dbReference type="SAM" id="Coils"/>
    </source>
</evidence>